<feature type="region of interest" description="Disordered" evidence="1">
    <location>
        <begin position="204"/>
        <end position="244"/>
    </location>
</feature>
<dbReference type="Pfam" id="PF05685">
    <property type="entry name" value="Uma2"/>
    <property type="match status" value="1"/>
</dbReference>
<gene>
    <name evidence="3" type="ORF">VL20_776</name>
</gene>
<dbReference type="InterPro" id="IPR012296">
    <property type="entry name" value="Nuclease_put_TT1808"/>
</dbReference>
<dbReference type="SUPFAM" id="SSF52980">
    <property type="entry name" value="Restriction endonuclease-like"/>
    <property type="match status" value="1"/>
</dbReference>
<protein>
    <recommendedName>
        <fullName evidence="2">Putative restriction endonuclease domain-containing protein</fullName>
    </recommendedName>
</protein>
<dbReference type="AlphaFoldDB" id="A0A0K1RW32"/>
<dbReference type="Proteomes" id="UP000068167">
    <property type="component" value="Chromosome"/>
</dbReference>
<evidence type="ECO:0000259" key="2">
    <source>
        <dbReference type="Pfam" id="PF05685"/>
    </source>
</evidence>
<evidence type="ECO:0000313" key="3">
    <source>
        <dbReference type="EMBL" id="AKV65983.1"/>
    </source>
</evidence>
<dbReference type="PATRIC" id="fig|1638788.3.peg.781"/>
<feature type="region of interest" description="Disordered" evidence="1">
    <location>
        <begin position="1"/>
        <end position="20"/>
    </location>
</feature>
<feature type="compositionally biased region" description="Basic and acidic residues" evidence="1">
    <location>
        <begin position="206"/>
        <end position="244"/>
    </location>
</feature>
<reference evidence="3 4" key="1">
    <citation type="journal article" date="2016" name="Stand. Genomic Sci.">
        <title>Complete genome sequence and genomic characterization of Microcystis panniformis FACHB 1757 by third-generation sequencing.</title>
        <authorList>
            <person name="Zhang J.Y."/>
            <person name="Guan R."/>
            <person name="Zhang H.J."/>
            <person name="Li H."/>
            <person name="Xiao P."/>
            <person name="Yu G.L."/>
            <person name="Du L."/>
            <person name="Cao D.M."/>
            <person name="Zhu B.C."/>
            <person name="Li R.H."/>
            <person name="Lu Z.H."/>
        </authorList>
    </citation>
    <scope>NUCLEOTIDE SEQUENCE [LARGE SCALE GENOMIC DNA]</scope>
    <source>
        <strain evidence="3 4">FACHB-1757</strain>
    </source>
</reference>
<name>A0A0K1RW32_9CHRO</name>
<keyword evidence="4" id="KW-1185">Reference proteome</keyword>
<dbReference type="RefSeq" id="WP_052275599.1">
    <property type="nucleotide sequence ID" value="NZ_CP011339.1"/>
</dbReference>
<sequence>MTSTIAPSRLSLPTQDELPCDDGVPMETQRHKLQMDILIDTLLPWLAAREDGYVGGNMFVYFSAAQLKNEEFRGPDFFAVLGVPKAERKSWVVWQEGKAPDVVIELLSESTAPQDKTEKKAIYQDRLRVPEYFWYDPFNPEDWAGFILRDGNYEPLSLEMGERFFSQRLGLSLVRWQGEYKGVEAVWLRWATFAGDLLPTESELTEQERMRAEQERMRAEQERMRAQQERMRAEQERMRAQQEKMRAEDLEALLQRYRERFGDLPE</sequence>
<feature type="domain" description="Putative restriction endonuclease" evidence="2">
    <location>
        <begin position="25"/>
        <end position="166"/>
    </location>
</feature>
<proteinExistence type="predicted"/>
<dbReference type="InterPro" id="IPR008538">
    <property type="entry name" value="Uma2"/>
</dbReference>
<dbReference type="CDD" id="cd06260">
    <property type="entry name" value="DUF820-like"/>
    <property type="match status" value="1"/>
</dbReference>
<dbReference type="PANTHER" id="PTHR33352">
    <property type="entry name" value="SLR1095 PROTEIN"/>
    <property type="match status" value="1"/>
</dbReference>
<dbReference type="KEGG" id="mpk:VL20_776"/>
<dbReference type="InterPro" id="IPR011335">
    <property type="entry name" value="Restrct_endonuc-II-like"/>
</dbReference>
<accession>A0A0K1RW32</accession>
<evidence type="ECO:0000313" key="4">
    <source>
        <dbReference type="Proteomes" id="UP000068167"/>
    </source>
</evidence>
<evidence type="ECO:0000256" key="1">
    <source>
        <dbReference type="SAM" id="MobiDB-lite"/>
    </source>
</evidence>
<dbReference type="Gene3D" id="3.90.1570.10">
    <property type="entry name" value="tt1808, chain A"/>
    <property type="match status" value="1"/>
</dbReference>
<dbReference type="PANTHER" id="PTHR33352:SF3">
    <property type="entry name" value="SLR1612 PROTEIN"/>
    <property type="match status" value="1"/>
</dbReference>
<organism evidence="3 4">
    <name type="scientific">Microcystis panniformis FACHB-1757</name>
    <dbReference type="NCBI Taxonomy" id="1638788"/>
    <lineage>
        <taxon>Bacteria</taxon>
        <taxon>Bacillati</taxon>
        <taxon>Cyanobacteriota</taxon>
        <taxon>Cyanophyceae</taxon>
        <taxon>Oscillatoriophycideae</taxon>
        <taxon>Chroococcales</taxon>
        <taxon>Microcystaceae</taxon>
        <taxon>Microcystis</taxon>
    </lineage>
</organism>
<feature type="compositionally biased region" description="Polar residues" evidence="1">
    <location>
        <begin position="1"/>
        <end position="14"/>
    </location>
</feature>
<dbReference type="EMBL" id="CP011339">
    <property type="protein sequence ID" value="AKV65983.1"/>
    <property type="molecule type" value="Genomic_DNA"/>
</dbReference>